<feature type="non-terminal residue" evidence="2">
    <location>
        <position position="226"/>
    </location>
</feature>
<protein>
    <submittedName>
        <fullName evidence="2">Uncharacterized protein LOC106012321</fullName>
    </submittedName>
</protein>
<reference evidence="2" key="1">
    <citation type="submission" date="2025-08" db="UniProtKB">
        <authorList>
            <consortium name="RefSeq"/>
        </authorList>
    </citation>
    <scope>IDENTIFICATION</scope>
</reference>
<sequence>MEITITSGILEGAAEQVATDNPTDYAFEKSSLKKQLLETTYSSFVLQAVVGRNLNSFGQRMICSTSNLTDESYDPAVLQSEESIFEKVKVMEERQKKEDVKKQGLSQEMGKLMNQVQGRRSDYENLDGYGIEALGETLYSVMYSDDKIDLETANTGSDVADEGALKLLNLSSATFFPIGDKLDEVVAGLIGALDKTLARTTPDFHHTYLHVEICTEGLNAEEKLYF</sequence>
<organism evidence="1 2">
    <name type="scientific">Aplysia californica</name>
    <name type="common">California sea hare</name>
    <dbReference type="NCBI Taxonomy" id="6500"/>
    <lineage>
        <taxon>Eukaryota</taxon>
        <taxon>Metazoa</taxon>
        <taxon>Spiralia</taxon>
        <taxon>Lophotrochozoa</taxon>
        <taxon>Mollusca</taxon>
        <taxon>Gastropoda</taxon>
        <taxon>Heterobranchia</taxon>
        <taxon>Euthyneura</taxon>
        <taxon>Tectipleura</taxon>
        <taxon>Aplysiida</taxon>
        <taxon>Aplysioidea</taxon>
        <taxon>Aplysiidae</taxon>
        <taxon>Aplysia</taxon>
    </lineage>
</organism>
<dbReference type="GeneID" id="106012321"/>
<name>A0ABM1A414_APLCA</name>
<accession>A0ABM1A414</accession>
<dbReference type="Proteomes" id="UP000694888">
    <property type="component" value="Unplaced"/>
</dbReference>
<evidence type="ECO:0000313" key="1">
    <source>
        <dbReference type="Proteomes" id="UP000694888"/>
    </source>
</evidence>
<gene>
    <name evidence="2" type="primary">LOC106012321</name>
</gene>
<keyword evidence="1" id="KW-1185">Reference proteome</keyword>
<dbReference type="RefSeq" id="XP_012940378.2">
    <property type="nucleotide sequence ID" value="XM_013084924.2"/>
</dbReference>
<evidence type="ECO:0000313" key="2">
    <source>
        <dbReference type="RefSeq" id="XP_012940378.2"/>
    </source>
</evidence>
<proteinExistence type="predicted"/>